<evidence type="ECO:0000256" key="4">
    <source>
        <dbReference type="ARBA" id="ARBA00022857"/>
    </source>
</evidence>
<accession>A0A2S9KF18</accession>
<dbReference type="PANTHER" id="PTHR43303">
    <property type="entry name" value="NADPH DEHYDROGENASE C23G7.10C-RELATED"/>
    <property type="match status" value="1"/>
</dbReference>
<dbReference type="GO" id="GO:0050661">
    <property type="term" value="F:NADP binding"/>
    <property type="evidence" value="ECO:0007669"/>
    <property type="project" value="InterPro"/>
</dbReference>
<comment type="caution">
    <text evidence="7">The sequence shown here is derived from an EMBL/GenBank/DDBJ whole genome shotgun (WGS) entry which is preliminary data.</text>
</comment>
<evidence type="ECO:0000313" key="7">
    <source>
        <dbReference type="EMBL" id="PRD69050.1"/>
    </source>
</evidence>
<evidence type="ECO:0000256" key="3">
    <source>
        <dbReference type="ARBA" id="ARBA00022643"/>
    </source>
</evidence>
<dbReference type="PANTHER" id="PTHR43303:SF4">
    <property type="entry name" value="NADPH DEHYDROGENASE C23G7.10C-RELATED"/>
    <property type="match status" value="1"/>
</dbReference>
<keyword evidence="5" id="KW-0560">Oxidoreductase</keyword>
<dbReference type="AlphaFoldDB" id="A0A2S9KF18"/>
<dbReference type="EMBL" id="PVLR01000019">
    <property type="protein sequence ID" value="PRD69050.1"/>
    <property type="molecule type" value="Genomic_DNA"/>
</dbReference>
<keyword evidence="2" id="KW-0285">Flavoprotein</keyword>
<dbReference type="RefSeq" id="WP_105729340.1">
    <property type="nucleotide sequence ID" value="NZ_PVLR01000019.1"/>
</dbReference>
<dbReference type="CDD" id="cd02932">
    <property type="entry name" value="OYE_YqiM_FMN"/>
    <property type="match status" value="1"/>
</dbReference>
<feature type="domain" description="NADH:flavin oxidoreductase/NADH oxidase N-terminal" evidence="6">
    <location>
        <begin position="4"/>
        <end position="337"/>
    </location>
</feature>
<dbReference type="GO" id="GO:0003959">
    <property type="term" value="F:NADPH dehydrogenase activity"/>
    <property type="evidence" value="ECO:0007669"/>
    <property type="project" value="InterPro"/>
</dbReference>
<dbReference type="Gene3D" id="3.20.20.70">
    <property type="entry name" value="Aldolase class I"/>
    <property type="match status" value="1"/>
</dbReference>
<keyword evidence="3" id="KW-0288">FMN</keyword>
<proteinExistence type="predicted"/>
<dbReference type="OrthoDB" id="8985337at2"/>
<evidence type="ECO:0000259" key="6">
    <source>
        <dbReference type="Pfam" id="PF00724"/>
    </source>
</evidence>
<protein>
    <submittedName>
        <fullName evidence="7">Oxidoreductase</fullName>
    </submittedName>
</protein>
<dbReference type="SUPFAM" id="SSF51395">
    <property type="entry name" value="FMN-linked oxidoreductases"/>
    <property type="match status" value="1"/>
</dbReference>
<keyword evidence="4" id="KW-0521">NADP</keyword>
<keyword evidence="8" id="KW-1185">Reference proteome</keyword>
<organism evidence="7 8">
    <name type="scientific">Malikia spinosa</name>
    <dbReference type="NCBI Taxonomy" id="86180"/>
    <lineage>
        <taxon>Bacteria</taxon>
        <taxon>Pseudomonadati</taxon>
        <taxon>Pseudomonadota</taxon>
        <taxon>Betaproteobacteria</taxon>
        <taxon>Burkholderiales</taxon>
        <taxon>Comamonadaceae</taxon>
        <taxon>Malikia</taxon>
    </lineage>
</organism>
<gene>
    <name evidence="7" type="ORF">C6P61_07630</name>
</gene>
<reference evidence="7 8" key="1">
    <citation type="submission" date="2018-03" db="EMBL/GenBank/DDBJ databases">
        <title>Comparative genomics illustrates the genes involved in a hyperalkaliphilic mechanisms of Serpentinomonas isolated from highly-alkaline calcium-rich serpentinized springs.</title>
        <authorList>
            <person name="Suzuki S."/>
            <person name="Ishii S."/>
            <person name="Walworth N."/>
            <person name="Bird L."/>
            <person name="Kuenen J.G."/>
            <person name="Nealson K.H."/>
        </authorList>
    </citation>
    <scope>NUCLEOTIDE SEQUENCE [LARGE SCALE GENOMIC DNA]</scope>
    <source>
        <strain evidence="7 8">83</strain>
    </source>
</reference>
<dbReference type="InterPro" id="IPR001155">
    <property type="entry name" value="OxRdtase_FMN_N"/>
</dbReference>
<comment type="cofactor">
    <cofactor evidence="1">
        <name>FMN</name>
        <dbReference type="ChEBI" id="CHEBI:58210"/>
    </cofactor>
</comment>
<name>A0A2S9KF18_9BURK</name>
<evidence type="ECO:0000256" key="2">
    <source>
        <dbReference type="ARBA" id="ARBA00022630"/>
    </source>
</evidence>
<evidence type="ECO:0000256" key="1">
    <source>
        <dbReference type="ARBA" id="ARBA00001917"/>
    </source>
</evidence>
<dbReference type="Pfam" id="PF00724">
    <property type="entry name" value="Oxidored_FMN"/>
    <property type="match status" value="1"/>
</dbReference>
<dbReference type="InterPro" id="IPR013785">
    <property type="entry name" value="Aldolase_TIM"/>
</dbReference>
<dbReference type="Proteomes" id="UP000238326">
    <property type="component" value="Unassembled WGS sequence"/>
</dbReference>
<evidence type="ECO:0000256" key="5">
    <source>
        <dbReference type="ARBA" id="ARBA00023002"/>
    </source>
</evidence>
<dbReference type="InterPro" id="IPR044152">
    <property type="entry name" value="YqjM-like"/>
</dbReference>
<dbReference type="GO" id="GO:0010181">
    <property type="term" value="F:FMN binding"/>
    <property type="evidence" value="ECO:0007669"/>
    <property type="project" value="InterPro"/>
</dbReference>
<evidence type="ECO:0000313" key="8">
    <source>
        <dbReference type="Proteomes" id="UP000238326"/>
    </source>
</evidence>
<sequence>MSMLFSAFDLGRLRLGNRIVIAPMCQYLAHDGNASDWHLVHLGHLLLSGAGLLILEATAVEALGRISPHDLGLWSDENEQALSHVLSSVRKHASMPVAIQLSHAGRKASSHVPWQGGQLIPVDQGGWTPLAPSPVPPSPGEPAPEALDQESLVRIRDAFALAAQRACRIGIDAIEVHAAHGYLLHQFLSPLSNFRTDEFGGSLSNRIRFPLEVFEAVRSAVPESMPVGVRISATDWVEGGWDLEQSLAFADELKQRGCTFIHVSSGGLSPLQKIPLGPGYQVDFAASIRRATGLPTMAVGLITEPQQAEDIIASGKADMVALARTILFNPRWPWHAAAALGGQVEAPAPYLRSLPRGLPAIFGDVRFGQR</sequence>